<accession>A0A401FUP4</accession>
<evidence type="ECO:0000313" key="2">
    <source>
        <dbReference type="Proteomes" id="UP000288096"/>
    </source>
</evidence>
<sequence length="66" mass="7554">MILRYKTKSNLTQNRLERKTGLYYNTDRYVNIDIAVCVAGFGEKTIHGYAITGMVRITQASESKNH</sequence>
<name>A0A401FUP4_9BACT</name>
<proteinExistence type="predicted"/>
<comment type="caution">
    <text evidence="1">The sequence shown here is derived from an EMBL/GenBank/DDBJ whole genome shotgun (WGS) entry which is preliminary data.</text>
</comment>
<evidence type="ECO:0000313" key="1">
    <source>
        <dbReference type="EMBL" id="GBC60686.1"/>
    </source>
</evidence>
<gene>
    <name evidence="1" type="ORF">DENIS_1643</name>
</gene>
<dbReference type="AlphaFoldDB" id="A0A401FUP4"/>
<reference evidence="2" key="2">
    <citation type="submission" date="2019-01" db="EMBL/GenBank/DDBJ databases">
        <title>Genome sequence of Desulfonema ishimotonii strain Tokyo 01.</title>
        <authorList>
            <person name="Fukui M."/>
        </authorList>
    </citation>
    <scope>NUCLEOTIDE SEQUENCE [LARGE SCALE GENOMIC DNA]</scope>
    <source>
        <strain evidence="2">Tokyo 01</strain>
    </source>
</reference>
<dbReference type="Proteomes" id="UP000288096">
    <property type="component" value="Unassembled WGS sequence"/>
</dbReference>
<keyword evidence="2" id="KW-1185">Reference proteome</keyword>
<protein>
    <submittedName>
        <fullName evidence="1">Uncharacterized protein</fullName>
    </submittedName>
</protein>
<reference evidence="2" key="1">
    <citation type="submission" date="2017-11" db="EMBL/GenBank/DDBJ databases">
        <authorList>
            <person name="Watanabe M."/>
            <person name="Kojima H."/>
        </authorList>
    </citation>
    <scope>NUCLEOTIDE SEQUENCE [LARGE SCALE GENOMIC DNA]</scope>
    <source>
        <strain evidence="2">Tokyo 01</strain>
    </source>
</reference>
<organism evidence="1 2">
    <name type="scientific">Desulfonema ishimotonii</name>
    <dbReference type="NCBI Taxonomy" id="45657"/>
    <lineage>
        <taxon>Bacteria</taxon>
        <taxon>Pseudomonadati</taxon>
        <taxon>Thermodesulfobacteriota</taxon>
        <taxon>Desulfobacteria</taxon>
        <taxon>Desulfobacterales</taxon>
        <taxon>Desulfococcaceae</taxon>
        <taxon>Desulfonema</taxon>
    </lineage>
</organism>
<dbReference type="EMBL" id="BEXT01000001">
    <property type="protein sequence ID" value="GBC60686.1"/>
    <property type="molecule type" value="Genomic_DNA"/>
</dbReference>